<evidence type="ECO:0000256" key="1">
    <source>
        <dbReference type="SAM" id="MobiDB-lite"/>
    </source>
</evidence>
<proteinExistence type="predicted"/>
<reference evidence="2 3" key="1">
    <citation type="submission" date="2019-10" db="EMBL/GenBank/DDBJ databases">
        <title>A soil myxobacterium in the family Polyangiaceae.</title>
        <authorList>
            <person name="Li Y."/>
            <person name="Wang J."/>
        </authorList>
    </citation>
    <scope>NUCLEOTIDE SEQUENCE [LARGE SCALE GENOMIC DNA]</scope>
    <source>
        <strain evidence="2 3">DSM 14734</strain>
    </source>
</reference>
<dbReference type="Proteomes" id="UP000440224">
    <property type="component" value="Unassembled WGS sequence"/>
</dbReference>
<organism evidence="2 3">
    <name type="scientific">Polyangium spumosum</name>
    <dbReference type="NCBI Taxonomy" id="889282"/>
    <lineage>
        <taxon>Bacteria</taxon>
        <taxon>Pseudomonadati</taxon>
        <taxon>Myxococcota</taxon>
        <taxon>Polyangia</taxon>
        <taxon>Polyangiales</taxon>
        <taxon>Polyangiaceae</taxon>
        <taxon>Polyangium</taxon>
    </lineage>
</organism>
<dbReference type="EMBL" id="WJIE01000005">
    <property type="protein sequence ID" value="MRG94028.1"/>
    <property type="molecule type" value="Genomic_DNA"/>
</dbReference>
<sequence>MARSFSPATLVVLPRMTAVSTARLMAELLEAAAREKKLPASLAADRNDLTAAHEILQIELGRRTAGEGDAAPGVRSADRVEDNAFGALSDWLLSFKRLPPERHPEVADAELVYEALFRQGLGFLTLRAADEWQEAEIRMRLIEEKALGPVIEKLGGKPFLDELVLAHEAYGEALGITKAKPAAEPPVVGKAQSAALDALRSYVLRVAAYVRESEPATAELAERLLAPLTQWKERPRKRAAAASESAPVSGSNG</sequence>
<dbReference type="RefSeq" id="WP_153820863.1">
    <property type="nucleotide sequence ID" value="NZ_WJIE01000005.1"/>
</dbReference>
<accession>A0A6N7PPP0</accession>
<gene>
    <name evidence="2" type="ORF">GF068_19200</name>
</gene>
<comment type="caution">
    <text evidence="2">The sequence shown here is derived from an EMBL/GenBank/DDBJ whole genome shotgun (WGS) entry which is preliminary data.</text>
</comment>
<dbReference type="AlphaFoldDB" id="A0A6N7PPP0"/>
<dbReference type="OrthoDB" id="5509255at2"/>
<evidence type="ECO:0000313" key="3">
    <source>
        <dbReference type="Proteomes" id="UP000440224"/>
    </source>
</evidence>
<keyword evidence="3" id="KW-1185">Reference proteome</keyword>
<feature type="region of interest" description="Disordered" evidence="1">
    <location>
        <begin position="233"/>
        <end position="253"/>
    </location>
</feature>
<evidence type="ECO:0000313" key="2">
    <source>
        <dbReference type="EMBL" id="MRG94028.1"/>
    </source>
</evidence>
<protein>
    <submittedName>
        <fullName evidence="2">Uncharacterized protein</fullName>
    </submittedName>
</protein>
<name>A0A6N7PPP0_9BACT</name>